<dbReference type="InterPro" id="IPR024445">
    <property type="entry name" value="Tnp_ISXO2-like"/>
</dbReference>
<evidence type="ECO:0000259" key="1">
    <source>
        <dbReference type="SMART" id="SM01126"/>
    </source>
</evidence>
<dbReference type="InterPro" id="IPR053164">
    <property type="entry name" value="IS1016-like_transposase"/>
</dbReference>
<dbReference type="PANTHER" id="PTHR47163">
    <property type="entry name" value="DDE_TNP_IS1595 DOMAIN-CONTAINING PROTEIN"/>
    <property type="match status" value="1"/>
</dbReference>
<feature type="domain" description="ISXO2-like transposase" evidence="1">
    <location>
        <begin position="61"/>
        <end position="202"/>
    </location>
</feature>
<proteinExistence type="predicted"/>
<organism evidence="2 3">
    <name type="scientific">Candidatus Uhrbacteria bacterium CG_4_9_14_3_um_filter_50_9</name>
    <dbReference type="NCBI Taxonomy" id="1975035"/>
    <lineage>
        <taxon>Bacteria</taxon>
        <taxon>Candidatus Uhriibacteriota</taxon>
    </lineage>
</organism>
<sequence length="221" mass="25422">MIKNIKSARLSPYKLSQVINEFVFNTPARVCAEKLGLNKNTINLWYGRMRDGIANLPDPDPFSGEVEVDESYFGKKKTGKGRAGTVQGQVAVFGLRERKSGRVIAQVVEGVSAQHLLPLIEKYVLKGSTIYSDGFGAYYHLKELGYSHRVVYHDYMFVDEHKVHTNGIESFWAYTKHLLSTRKGLDYKSYQKHIKEVQKRHNTFSNKKLRLLLRRILQNNE</sequence>
<evidence type="ECO:0000313" key="3">
    <source>
        <dbReference type="Proteomes" id="UP000229385"/>
    </source>
</evidence>
<dbReference type="EMBL" id="PFWU01000019">
    <property type="protein sequence ID" value="PJA45786.1"/>
    <property type="molecule type" value="Genomic_DNA"/>
</dbReference>
<evidence type="ECO:0000313" key="2">
    <source>
        <dbReference type="EMBL" id="PJA45786.1"/>
    </source>
</evidence>
<dbReference type="PANTHER" id="PTHR47163:SF2">
    <property type="entry name" value="SI:DKEY-17M8.2"/>
    <property type="match status" value="1"/>
</dbReference>
<protein>
    <recommendedName>
        <fullName evidence="1">ISXO2-like transposase domain-containing protein</fullName>
    </recommendedName>
</protein>
<reference evidence="3" key="1">
    <citation type="submission" date="2017-09" db="EMBL/GenBank/DDBJ databases">
        <title>Depth-based differentiation of microbial function through sediment-hosted aquifers and enrichment of novel symbionts in the deep terrestrial subsurface.</title>
        <authorList>
            <person name="Probst A.J."/>
            <person name="Ladd B."/>
            <person name="Jarett J.K."/>
            <person name="Geller-Mcgrath D.E."/>
            <person name="Sieber C.M.K."/>
            <person name="Emerson J.B."/>
            <person name="Anantharaman K."/>
            <person name="Thomas B.C."/>
            <person name="Malmstrom R."/>
            <person name="Stieglmeier M."/>
            <person name="Klingl A."/>
            <person name="Woyke T."/>
            <person name="Ryan C.M."/>
            <person name="Banfield J.F."/>
        </authorList>
    </citation>
    <scope>NUCLEOTIDE SEQUENCE [LARGE SCALE GENOMIC DNA]</scope>
</reference>
<dbReference type="SMART" id="SM01126">
    <property type="entry name" value="DDE_Tnp_IS1595"/>
    <property type="match status" value="1"/>
</dbReference>
<dbReference type="Pfam" id="PF12762">
    <property type="entry name" value="DDE_Tnp_IS1595"/>
    <property type="match status" value="1"/>
</dbReference>
<accession>A0A2M7XDH7</accession>
<name>A0A2M7XDH7_9BACT</name>
<dbReference type="AlphaFoldDB" id="A0A2M7XDH7"/>
<dbReference type="NCBIfam" id="NF033547">
    <property type="entry name" value="transpos_IS1595"/>
    <property type="match status" value="1"/>
</dbReference>
<dbReference type="Proteomes" id="UP000229385">
    <property type="component" value="Unassembled WGS sequence"/>
</dbReference>
<comment type="caution">
    <text evidence="2">The sequence shown here is derived from an EMBL/GenBank/DDBJ whole genome shotgun (WGS) entry which is preliminary data.</text>
</comment>
<gene>
    <name evidence="2" type="ORF">CO174_01635</name>
</gene>